<dbReference type="Gene3D" id="3.40.50.720">
    <property type="entry name" value="NAD(P)-binding Rossmann-like Domain"/>
    <property type="match status" value="1"/>
</dbReference>
<comment type="caution">
    <text evidence="1">The sequence shown here is derived from an EMBL/GenBank/DDBJ whole genome shotgun (WGS) entry which is preliminary data.</text>
</comment>
<dbReference type="SUPFAM" id="SSF51735">
    <property type="entry name" value="NAD(P)-binding Rossmann-fold domains"/>
    <property type="match status" value="1"/>
</dbReference>
<dbReference type="Proteomes" id="UP000799536">
    <property type="component" value="Unassembled WGS sequence"/>
</dbReference>
<gene>
    <name evidence="1" type="ORF">GQ43DRAFT_439940</name>
</gene>
<keyword evidence="2" id="KW-1185">Reference proteome</keyword>
<evidence type="ECO:0000313" key="2">
    <source>
        <dbReference type="Proteomes" id="UP000799536"/>
    </source>
</evidence>
<accession>A0A9P4JN51</accession>
<reference evidence="1" key="1">
    <citation type="journal article" date="2020" name="Stud. Mycol.">
        <title>101 Dothideomycetes genomes: a test case for predicting lifestyles and emergence of pathogens.</title>
        <authorList>
            <person name="Haridas S."/>
            <person name="Albert R."/>
            <person name="Binder M."/>
            <person name="Bloem J."/>
            <person name="Labutti K."/>
            <person name="Salamov A."/>
            <person name="Andreopoulos B."/>
            <person name="Baker S."/>
            <person name="Barry K."/>
            <person name="Bills G."/>
            <person name="Bluhm B."/>
            <person name="Cannon C."/>
            <person name="Castanera R."/>
            <person name="Culley D."/>
            <person name="Daum C."/>
            <person name="Ezra D."/>
            <person name="Gonzalez J."/>
            <person name="Henrissat B."/>
            <person name="Kuo A."/>
            <person name="Liang C."/>
            <person name="Lipzen A."/>
            <person name="Lutzoni F."/>
            <person name="Magnuson J."/>
            <person name="Mondo S."/>
            <person name="Nolan M."/>
            <person name="Ohm R."/>
            <person name="Pangilinan J."/>
            <person name="Park H.-J."/>
            <person name="Ramirez L."/>
            <person name="Alfaro M."/>
            <person name="Sun H."/>
            <person name="Tritt A."/>
            <person name="Yoshinaga Y."/>
            <person name="Zwiers L.-H."/>
            <person name="Turgeon B."/>
            <person name="Goodwin S."/>
            <person name="Spatafora J."/>
            <person name="Crous P."/>
            <person name="Grigoriev I."/>
        </authorList>
    </citation>
    <scope>NUCLEOTIDE SEQUENCE</scope>
    <source>
        <strain evidence="1">ATCC 74209</strain>
    </source>
</reference>
<organism evidence="1 2">
    <name type="scientific">Delitschia confertaspora ATCC 74209</name>
    <dbReference type="NCBI Taxonomy" id="1513339"/>
    <lineage>
        <taxon>Eukaryota</taxon>
        <taxon>Fungi</taxon>
        <taxon>Dikarya</taxon>
        <taxon>Ascomycota</taxon>
        <taxon>Pezizomycotina</taxon>
        <taxon>Dothideomycetes</taxon>
        <taxon>Pleosporomycetidae</taxon>
        <taxon>Pleosporales</taxon>
        <taxon>Delitschiaceae</taxon>
        <taxon>Delitschia</taxon>
    </lineage>
</organism>
<sequence>MGRLINFEVAKAVMFLAASSSSYINGHTLVVDDRSLVRRSPKKRDSTVCRAQQIDGGEDIRIE</sequence>
<evidence type="ECO:0000313" key="1">
    <source>
        <dbReference type="EMBL" id="KAF2202140.1"/>
    </source>
</evidence>
<proteinExistence type="predicted"/>
<dbReference type="OrthoDB" id="432234at2759"/>
<dbReference type="EMBL" id="ML993947">
    <property type="protein sequence ID" value="KAF2202140.1"/>
    <property type="molecule type" value="Genomic_DNA"/>
</dbReference>
<protein>
    <submittedName>
        <fullName evidence="1">Uncharacterized protein</fullName>
    </submittedName>
</protein>
<dbReference type="InterPro" id="IPR036291">
    <property type="entry name" value="NAD(P)-bd_dom_sf"/>
</dbReference>
<dbReference type="AlphaFoldDB" id="A0A9P4JN51"/>
<name>A0A9P4JN51_9PLEO</name>